<feature type="compositionally biased region" description="Basic and acidic residues" evidence="1">
    <location>
        <begin position="82"/>
        <end position="92"/>
    </location>
</feature>
<dbReference type="Pfam" id="PF17261">
    <property type="entry name" value="DUF5327"/>
    <property type="match status" value="1"/>
</dbReference>
<dbReference type="InterPro" id="IPR035218">
    <property type="entry name" value="DUF5327"/>
</dbReference>
<reference evidence="2 3" key="1">
    <citation type="submission" date="2020-08" db="EMBL/GenBank/DDBJ databases">
        <title>Genomic Encyclopedia of Type Strains, Phase IV (KMG-IV): sequencing the most valuable type-strain genomes for metagenomic binning, comparative biology and taxonomic classification.</title>
        <authorList>
            <person name="Goeker M."/>
        </authorList>
    </citation>
    <scope>NUCLEOTIDE SEQUENCE [LARGE SCALE GENOMIC DNA]</scope>
    <source>
        <strain evidence="2 3">DSM 24696</strain>
    </source>
</reference>
<keyword evidence="3" id="KW-1185">Reference proteome</keyword>
<evidence type="ECO:0008006" key="4">
    <source>
        <dbReference type="Google" id="ProtNLM"/>
    </source>
</evidence>
<evidence type="ECO:0000313" key="2">
    <source>
        <dbReference type="EMBL" id="MBB5174138.1"/>
    </source>
</evidence>
<feature type="compositionally biased region" description="Acidic residues" evidence="1">
    <location>
        <begin position="93"/>
        <end position="107"/>
    </location>
</feature>
<protein>
    <recommendedName>
        <fullName evidence="4">YwdI family protein</fullName>
    </recommendedName>
</protein>
<organism evidence="2 3">
    <name type="scientific">Texcoconibacillus texcoconensis</name>
    <dbReference type="NCBI Taxonomy" id="1095777"/>
    <lineage>
        <taxon>Bacteria</taxon>
        <taxon>Bacillati</taxon>
        <taxon>Bacillota</taxon>
        <taxon>Bacilli</taxon>
        <taxon>Bacillales</taxon>
        <taxon>Bacillaceae</taxon>
        <taxon>Texcoconibacillus</taxon>
    </lineage>
</organism>
<feature type="region of interest" description="Disordered" evidence="1">
    <location>
        <begin position="68"/>
        <end position="107"/>
    </location>
</feature>
<dbReference type="AlphaFoldDB" id="A0A840QS42"/>
<comment type="caution">
    <text evidence="2">The sequence shown here is derived from an EMBL/GenBank/DDBJ whole genome shotgun (WGS) entry which is preliminary data.</text>
</comment>
<accession>A0A840QS42</accession>
<gene>
    <name evidence="2" type="ORF">HNQ41_002332</name>
</gene>
<proteinExistence type="predicted"/>
<name>A0A840QS42_9BACI</name>
<dbReference type="Proteomes" id="UP000551878">
    <property type="component" value="Unassembled WGS sequence"/>
</dbReference>
<dbReference type="EMBL" id="JACHHB010000010">
    <property type="protein sequence ID" value="MBB5174138.1"/>
    <property type="molecule type" value="Genomic_DNA"/>
</dbReference>
<sequence>MDIRPETVLRKMNEKIDEAHRVVQHAGTNTNDFREQMISIKTYCDLLLEAEQSSQATYVPKVQEASAADVQHIKQPNTGKETPVETSRKLNVYDDDEKPESDSLLDF</sequence>
<dbReference type="RefSeq" id="WP_184664572.1">
    <property type="nucleotide sequence ID" value="NZ_JACHHB010000010.1"/>
</dbReference>
<evidence type="ECO:0000313" key="3">
    <source>
        <dbReference type="Proteomes" id="UP000551878"/>
    </source>
</evidence>
<evidence type="ECO:0000256" key="1">
    <source>
        <dbReference type="SAM" id="MobiDB-lite"/>
    </source>
</evidence>